<organism evidence="2 3">
    <name type="scientific">Zostera marina</name>
    <name type="common">Eelgrass</name>
    <dbReference type="NCBI Taxonomy" id="29655"/>
    <lineage>
        <taxon>Eukaryota</taxon>
        <taxon>Viridiplantae</taxon>
        <taxon>Streptophyta</taxon>
        <taxon>Embryophyta</taxon>
        <taxon>Tracheophyta</taxon>
        <taxon>Spermatophyta</taxon>
        <taxon>Magnoliopsida</taxon>
        <taxon>Liliopsida</taxon>
        <taxon>Zosteraceae</taxon>
        <taxon>Zostera</taxon>
    </lineage>
</organism>
<dbReference type="InterPro" id="IPR013094">
    <property type="entry name" value="AB_hydrolase_3"/>
</dbReference>
<feature type="domain" description="Alpha/beta hydrolase fold-3" evidence="1">
    <location>
        <begin position="92"/>
        <end position="155"/>
    </location>
</feature>
<dbReference type="EMBL" id="LFYR01000788">
    <property type="protein sequence ID" value="KMZ69132.1"/>
    <property type="molecule type" value="Genomic_DNA"/>
</dbReference>
<dbReference type="Proteomes" id="UP000036987">
    <property type="component" value="Unassembled WGS sequence"/>
</dbReference>
<reference evidence="3" key="1">
    <citation type="journal article" date="2016" name="Nature">
        <title>The genome of the seagrass Zostera marina reveals angiosperm adaptation to the sea.</title>
        <authorList>
            <person name="Olsen J.L."/>
            <person name="Rouze P."/>
            <person name="Verhelst B."/>
            <person name="Lin Y.-C."/>
            <person name="Bayer T."/>
            <person name="Collen J."/>
            <person name="Dattolo E."/>
            <person name="De Paoli E."/>
            <person name="Dittami S."/>
            <person name="Maumus F."/>
            <person name="Michel G."/>
            <person name="Kersting A."/>
            <person name="Lauritano C."/>
            <person name="Lohaus R."/>
            <person name="Toepel M."/>
            <person name="Tonon T."/>
            <person name="Vanneste K."/>
            <person name="Amirebrahimi M."/>
            <person name="Brakel J."/>
            <person name="Bostroem C."/>
            <person name="Chovatia M."/>
            <person name="Grimwood J."/>
            <person name="Jenkins J.W."/>
            <person name="Jueterbock A."/>
            <person name="Mraz A."/>
            <person name="Stam W.T."/>
            <person name="Tice H."/>
            <person name="Bornberg-Bauer E."/>
            <person name="Green P.J."/>
            <person name="Pearson G.A."/>
            <person name="Procaccini G."/>
            <person name="Duarte C.M."/>
            <person name="Schmutz J."/>
            <person name="Reusch T.B.H."/>
            <person name="Van de Peer Y."/>
        </authorList>
    </citation>
    <scope>NUCLEOTIDE SEQUENCE [LARGE SCALE GENOMIC DNA]</scope>
    <source>
        <strain evidence="3">cv. Finnish</strain>
    </source>
</reference>
<name>A0A0K9PLP3_ZOSMR</name>
<protein>
    <recommendedName>
        <fullName evidence="1">Alpha/beta hydrolase fold-3 domain-containing protein</fullName>
    </recommendedName>
</protein>
<dbReference type="STRING" id="29655.A0A0K9PLP3"/>
<accession>A0A0K9PLP3</accession>
<evidence type="ECO:0000313" key="2">
    <source>
        <dbReference type="EMBL" id="KMZ69132.1"/>
    </source>
</evidence>
<dbReference type="AlphaFoldDB" id="A0A0K9PLP3"/>
<dbReference type="PANTHER" id="PTHR23024">
    <property type="entry name" value="ARYLACETAMIDE DEACETYLASE"/>
    <property type="match status" value="1"/>
</dbReference>
<dbReference type="Pfam" id="PF07859">
    <property type="entry name" value="Abhydrolase_3"/>
    <property type="match status" value="1"/>
</dbReference>
<dbReference type="SUPFAM" id="SSF53474">
    <property type="entry name" value="alpha/beta-Hydrolases"/>
    <property type="match status" value="1"/>
</dbReference>
<dbReference type="GO" id="GO:0016787">
    <property type="term" value="F:hydrolase activity"/>
    <property type="evidence" value="ECO:0007669"/>
    <property type="project" value="InterPro"/>
</dbReference>
<dbReference type="InterPro" id="IPR029058">
    <property type="entry name" value="AB_hydrolase_fold"/>
</dbReference>
<proteinExistence type="predicted"/>
<dbReference type="PANTHER" id="PTHR23024:SF135">
    <property type="entry name" value="CELL DEATH ASSOCIATED PROTEIN"/>
    <property type="match status" value="1"/>
</dbReference>
<dbReference type="InterPro" id="IPR050466">
    <property type="entry name" value="Carboxylest/Gibb_receptor"/>
</dbReference>
<evidence type="ECO:0000259" key="1">
    <source>
        <dbReference type="Pfam" id="PF07859"/>
    </source>
</evidence>
<sequence>MPMIENNKKLVDEVAGWLRIYDDGSVDQIWMGPSEVEFLVTPYHPSSEEALERDGIVLQDRLITTNDLDVSLRFYMPTTIEKKTTEKLPIILHFQVGGFCISKATWFMYYQFYSHIAIACQAVVISVFTRLAPEYRLPSAIDDGYTALLLLRSLRYRRLILWEINWTSPECSSWEADPVEIWFMKSRLALEGNKKMTVGFGLP</sequence>
<gene>
    <name evidence="2" type="ORF">ZOSMA_220G00050</name>
</gene>
<dbReference type="OMA" id="YSHIAIA"/>
<keyword evidence="3" id="KW-1185">Reference proteome</keyword>
<evidence type="ECO:0000313" key="3">
    <source>
        <dbReference type="Proteomes" id="UP000036987"/>
    </source>
</evidence>
<dbReference type="OrthoDB" id="408631at2759"/>
<comment type="caution">
    <text evidence="2">The sequence shown here is derived from an EMBL/GenBank/DDBJ whole genome shotgun (WGS) entry which is preliminary data.</text>
</comment>
<dbReference type="Gene3D" id="3.40.50.1820">
    <property type="entry name" value="alpha/beta hydrolase"/>
    <property type="match status" value="1"/>
</dbReference>